<dbReference type="RefSeq" id="WP_023923015.1">
    <property type="nucleotide sequence ID" value="NZ_KI669410.1"/>
</dbReference>
<keyword evidence="3" id="KW-0812">Transmembrane</keyword>
<name>V8BQA3_9FIRM</name>
<dbReference type="STRING" id="1073376.HMPREF1202_02438"/>
<feature type="transmembrane region" description="Helical" evidence="3">
    <location>
        <begin position="6"/>
        <end position="23"/>
    </location>
</feature>
<evidence type="ECO:0000313" key="4">
    <source>
        <dbReference type="EMBL" id="ETD16980.1"/>
    </source>
</evidence>
<dbReference type="AlphaFoldDB" id="V8BQA3"/>
<feature type="coiled-coil region" evidence="1">
    <location>
        <begin position="71"/>
        <end position="173"/>
    </location>
</feature>
<organism evidence="4 5">
    <name type="scientific">[Ruminococcus] lactaris CC59_002D</name>
    <dbReference type="NCBI Taxonomy" id="1073376"/>
    <lineage>
        <taxon>Bacteria</taxon>
        <taxon>Bacillati</taxon>
        <taxon>Bacillota</taxon>
        <taxon>Clostridia</taxon>
        <taxon>Lachnospirales</taxon>
        <taxon>Lachnospiraceae</taxon>
        <taxon>Mediterraneibacter</taxon>
    </lineage>
</organism>
<feature type="region of interest" description="Disordered" evidence="2">
    <location>
        <begin position="212"/>
        <end position="245"/>
    </location>
</feature>
<keyword evidence="1" id="KW-0175">Coiled coil</keyword>
<evidence type="ECO:0000256" key="3">
    <source>
        <dbReference type="SAM" id="Phobius"/>
    </source>
</evidence>
<dbReference type="PATRIC" id="fig|1073376.3.peg.2500"/>
<evidence type="ECO:0000256" key="2">
    <source>
        <dbReference type="SAM" id="MobiDB-lite"/>
    </source>
</evidence>
<keyword evidence="3" id="KW-1133">Transmembrane helix</keyword>
<dbReference type="EMBL" id="AZJE01000034">
    <property type="protein sequence ID" value="ETD16980.1"/>
    <property type="molecule type" value="Genomic_DNA"/>
</dbReference>
<gene>
    <name evidence="4" type="ORF">HMPREF1202_02438</name>
</gene>
<evidence type="ECO:0000313" key="5">
    <source>
        <dbReference type="Proteomes" id="UP000018683"/>
    </source>
</evidence>
<keyword evidence="3" id="KW-0472">Membrane</keyword>
<sequence length="245" mass="28232">MFSIYIFTVLLILIIGFFILTKTGKRLRIRASGTAEEIVQKDASTPEGAKAYYNAAIAKKEEEYRNSHTVYAQMLGKIQSYEDQLRSLQKENIQLNLNINNCIDKNDDAAAKVYLNKQAEVKDKIEIIKDELNNLKENSKLQKEVVDNTLEELNRLKSEKEKSILELEAAQTRKNLKVTSLSSSAEEDKMLEKVREGIKKVKEEADGNKIAYENSTDVQQKRLDKKMKDDEIQRQLDKLKSERKK</sequence>
<feature type="compositionally biased region" description="Basic and acidic residues" evidence="2">
    <location>
        <begin position="219"/>
        <end position="245"/>
    </location>
</feature>
<proteinExistence type="predicted"/>
<protein>
    <submittedName>
        <fullName evidence="4">Uncharacterized protein</fullName>
    </submittedName>
</protein>
<reference evidence="4 5" key="1">
    <citation type="submission" date="2013-10" db="EMBL/GenBank/DDBJ databases">
        <title>The Genome Sequence of Ruminococcus lactaris CC59_002D.</title>
        <authorList>
            <consortium name="The Broad Institute Genomics Platform"/>
            <person name="Earl A."/>
            <person name="Allen-Vercoe E."/>
            <person name="Daigneault M."/>
            <person name="Young S.K."/>
            <person name="Zeng Q."/>
            <person name="Gargeya S."/>
            <person name="Fitzgerald M."/>
            <person name="Abouelleil A."/>
            <person name="Alvarado L."/>
            <person name="Chapman S.B."/>
            <person name="Gainer-Dewar J."/>
            <person name="Goldberg J."/>
            <person name="Griggs A."/>
            <person name="Gujja S."/>
            <person name="Hansen M."/>
            <person name="Howarth C."/>
            <person name="Imamovic A."/>
            <person name="Ireland A."/>
            <person name="Larimer J."/>
            <person name="McCowan C."/>
            <person name="Murphy C."/>
            <person name="Pearson M."/>
            <person name="Poon T.W."/>
            <person name="Priest M."/>
            <person name="Roberts A."/>
            <person name="Saif S."/>
            <person name="Shea T."/>
            <person name="Sykes S."/>
            <person name="Wortman J."/>
            <person name="Nusbaum C."/>
            <person name="Birren B."/>
        </authorList>
    </citation>
    <scope>NUCLEOTIDE SEQUENCE [LARGE SCALE GENOMIC DNA]</scope>
    <source>
        <strain evidence="4 5">CC59_002D</strain>
    </source>
</reference>
<accession>V8BQA3</accession>
<evidence type="ECO:0000256" key="1">
    <source>
        <dbReference type="SAM" id="Coils"/>
    </source>
</evidence>
<dbReference type="HOGENOM" id="CLU_1132954_0_0_9"/>
<comment type="caution">
    <text evidence="4">The sequence shown here is derived from an EMBL/GenBank/DDBJ whole genome shotgun (WGS) entry which is preliminary data.</text>
</comment>
<dbReference type="Proteomes" id="UP000018683">
    <property type="component" value="Unassembled WGS sequence"/>
</dbReference>